<reference evidence="1 2" key="1">
    <citation type="journal article" date="2015" name="Genome Announc.">
        <title>Expanding the biotechnology potential of lactobacilli through comparative genomics of 213 strains and associated genera.</title>
        <authorList>
            <person name="Sun Z."/>
            <person name="Harris H.M."/>
            <person name="McCann A."/>
            <person name="Guo C."/>
            <person name="Argimon S."/>
            <person name="Zhang W."/>
            <person name="Yang X."/>
            <person name="Jeffery I.B."/>
            <person name="Cooney J.C."/>
            <person name="Kagawa T.F."/>
            <person name="Liu W."/>
            <person name="Song Y."/>
            <person name="Salvetti E."/>
            <person name="Wrobel A."/>
            <person name="Rasinkangas P."/>
            <person name="Parkhill J."/>
            <person name="Rea M.C."/>
            <person name="O'Sullivan O."/>
            <person name="Ritari J."/>
            <person name="Douillard F.P."/>
            <person name="Paul Ross R."/>
            <person name="Yang R."/>
            <person name="Briner A.E."/>
            <person name="Felis G.E."/>
            <person name="de Vos W.M."/>
            <person name="Barrangou R."/>
            <person name="Klaenhammer T.R."/>
            <person name="Caufield P.W."/>
            <person name="Cui Y."/>
            <person name="Zhang H."/>
            <person name="O'Toole P.W."/>
        </authorList>
    </citation>
    <scope>NUCLEOTIDE SEQUENCE [LARGE SCALE GENOMIC DNA]</scope>
    <source>
        <strain evidence="1 2">DSM 15833</strain>
    </source>
</reference>
<dbReference type="Proteomes" id="UP000051048">
    <property type="component" value="Unassembled WGS sequence"/>
</dbReference>
<dbReference type="AlphaFoldDB" id="A0A0R1TJG2"/>
<evidence type="ECO:0000313" key="1">
    <source>
        <dbReference type="EMBL" id="KRL81357.1"/>
    </source>
</evidence>
<proteinExistence type="predicted"/>
<gene>
    <name evidence="1" type="ORF">FC36_GL001760</name>
</gene>
<organism evidence="1 2">
    <name type="scientific">Ligilactobacillus equi DSM 15833 = JCM 10991</name>
    <dbReference type="NCBI Taxonomy" id="1423740"/>
    <lineage>
        <taxon>Bacteria</taxon>
        <taxon>Bacillati</taxon>
        <taxon>Bacillota</taxon>
        <taxon>Bacilli</taxon>
        <taxon>Lactobacillales</taxon>
        <taxon>Lactobacillaceae</taxon>
        <taxon>Ligilactobacillus</taxon>
    </lineage>
</organism>
<comment type="caution">
    <text evidence="1">The sequence shown here is derived from an EMBL/GenBank/DDBJ whole genome shotgun (WGS) entry which is preliminary data.</text>
</comment>
<accession>A0A0R1TJG2</accession>
<name>A0A0R1TJG2_9LACO</name>
<evidence type="ECO:0000313" key="2">
    <source>
        <dbReference type="Proteomes" id="UP000051048"/>
    </source>
</evidence>
<protein>
    <submittedName>
        <fullName evidence="1">Uncharacterized protein</fullName>
    </submittedName>
</protein>
<dbReference type="STRING" id="1423740.FC36_GL001760"/>
<sequence length="76" mass="8444">MKLKAYLLRSQAAYASLGAESYLEDGQTLAQADLFAKYGRIILAQTGQGTYKMIPISKYNGDAMYTQIPYELVVLD</sequence>
<dbReference type="RefSeq" id="WP_023860615.1">
    <property type="nucleotide sequence ID" value="NZ_AZFH01000037.1"/>
</dbReference>
<dbReference type="PATRIC" id="fig|1423740.3.peg.1897"/>
<dbReference type="EMBL" id="AZFH01000037">
    <property type="protein sequence ID" value="KRL81357.1"/>
    <property type="molecule type" value="Genomic_DNA"/>
</dbReference>